<dbReference type="RefSeq" id="WP_031382974.1">
    <property type="nucleotide sequence ID" value="NZ_BAABKI010000013.1"/>
</dbReference>
<dbReference type="PANTHER" id="PTHR41729">
    <property type="entry name" value="GLUTAMYL-TRNA SYNTHETASE"/>
    <property type="match status" value="1"/>
</dbReference>
<dbReference type="Pfam" id="PF13875">
    <property type="entry name" value="DUF4202"/>
    <property type="match status" value="1"/>
</dbReference>
<accession>A0ABP9RA87</accession>
<name>A0ABP9RA87_9GAMM</name>
<protein>
    <recommendedName>
        <fullName evidence="3">DUF4202 domain-containing protein</fullName>
    </recommendedName>
</protein>
<dbReference type="Proteomes" id="UP001500074">
    <property type="component" value="Unassembled WGS sequence"/>
</dbReference>
<reference evidence="2" key="1">
    <citation type="journal article" date="2019" name="Int. J. Syst. Evol. Microbiol.">
        <title>The Global Catalogue of Microorganisms (GCM) 10K type strain sequencing project: providing services to taxonomists for standard genome sequencing and annotation.</title>
        <authorList>
            <consortium name="The Broad Institute Genomics Platform"/>
            <consortium name="The Broad Institute Genome Sequencing Center for Infectious Disease"/>
            <person name="Wu L."/>
            <person name="Ma J."/>
        </authorList>
    </citation>
    <scope>NUCLEOTIDE SEQUENCE [LARGE SCALE GENOMIC DNA]</scope>
    <source>
        <strain evidence="2">JCM 18472</strain>
    </source>
</reference>
<evidence type="ECO:0008006" key="3">
    <source>
        <dbReference type="Google" id="ProtNLM"/>
    </source>
</evidence>
<dbReference type="InterPro" id="IPR025255">
    <property type="entry name" value="DUF4202"/>
</dbReference>
<evidence type="ECO:0000313" key="2">
    <source>
        <dbReference type="Proteomes" id="UP001500074"/>
    </source>
</evidence>
<organism evidence="1 2">
    <name type="scientific">Modicisalibacter zincidurans</name>
    <dbReference type="NCBI Taxonomy" id="1178777"/>
    <lineage>
        <taxon>Bacteria</taxon>
        <taxon>Pseudomonadati</taxon>
        <taxon>Pseudomonadota</taxon>
        <taxon>Gammaproteobacteria</taxon>
        <taxon>Oceanospirillales</taxon>
        <taxon>Halomonadaceae</taxon>
        <taxon>Modicisalibacter</taxon>
    </lineage>
</organism>
<proteinExistence type="predicted"/>
<sequence length="197" mass="22971">MTDQNPRFQAALERLDALHGEDPRLERTEDGEHIPYELLYARWMSEWLGRVAPEASEVLQLAVRAQHLQRWRIPRDDYPRDRPGYLAWRRELGRRQAETAAAVLRESGYDQASCEHVAQMIRKERLRSDPDAQALEDSACLVFLEREFADFASRHDDDKLIRILRKTWHKMSPRGHELAATIGLPPRAQQLLERALA</sequence>
<comment type="caution">
    <text evidence="1">The sequence shown here is derived from an EMBL/GenBank/DDBJ whole genome shotgun (WGS) entry which is preliminary data.</text>
</comment>
<evidence type="ECO:0000313" key="1">
    <source>
        <dbReference type="EMBL" id="GAA5173573.1"/>
    </source>
</evidence>
<gene>
    <name evidence="1" type="ORF">GCM10023342_12530</name>
</gene>
<dbReference type="PANTHER" id="PTHR41729:SF1">
    <property type="entry name" value="GLUTAMYL-TRNA SYNTHETASE"/>
    <property type="match status" value="1"/>
</dbReference>
<keyword evidence="2" id="KW-1185">Reference proteome</keyword>
<dbReference type="EMBL" id="BAABKI010000013">
    <property type="protein sequence ID" value="GAA5173573.1"/>
    <property type="molecule type" value="Genomic_DNA"/>
</dbReference>